<feature type="transmembrane region" description="Helical" evidence="12">
    <location>
        <begin position="274"/>
        <end position="292"/>
    </location>
</feature>
<dbReference type="InterPro" id="IPR000276">
    <property type="entry name" value="GPCR_Rhodpsn"/>
</dbReference>
<feature type="transmembrane region" description="Helical" evidence="12">
    <location>
        <begin position="173"/>
        <end position="198"/>
    </location>
</feature>
<evidence type="ECO:0000256" key="8">
    <source>
        <dbReference type="ARBA" id="ARBA00023170"/>
    </source>
</evidence>
<reference evidence="14" key="1">
    <citation type="submission" date="2021-12" db="EMBL/GenBank/DDBJ databases">
        <authorList>
            <person name="King R."/>
        </authorList>
    </citation>
    <scope>NUCLEOTIDE SEQUENCE</scope>
</reference>
<keyword evidence="4 11" id="KW-0812">Transmembrane</keyword>
<evidence type="ECO:0000259" key="13">
    <source>
        <dbReference type="PROSITE" id="PS50262"/>
    </source>
</evidence>
<feature type="domain" description="G-protein coupled receptors family 1 profile" evidence="13">
    <location>
        <begin position="35"/>
        <end position="290"/>
    </location>
</feature>
<feature type="transmembrane region" description="Helical" evidence="12">
    <location>
        <begin position="56"/>
        <end position="76"/>
    </location>
</feature>
<evidence type="ECO:0000256" key="4">
    <source>
        <dbReference type="ARBA" id="ARBA00022692"/>
    </source>
</evidence>
<dbReference type="OrthoDB" id="5959154at2759"/>
<dbReference type="PRINTS" id="PR00237">
    <property type="entry name" value="GPCRRHODOPSN"/>
</dbReference>
<dbReference type="GO" id="GO:0004930">
    <property type="term" value="F:G protein-coupled receptor activity"/>
    <property type="evidence" value="ECO:0007669"/>
    <property type="project" value="UniProtKB-KW"/>
</dbReference>
<feature type="transmembrane region" description="Helical" evidence="12">
    <location>
        <begin position="234"/>
        <end position="254"/>
    </location>
</feature>
<comment type="subcellular location">
    <subcellularLocation>
        <location evidence="1">Cell membrane</location>
        <topology evidence="1">Multi-pass membrane protein</topology>
    </subcellularLocation>
</comment>
<name>A0A9P0BF19_BRAAE</name>
<evidence type="ECO:0000256" key="6">
    <source>
        <dbReference type="ARBA" id="ARBA00023040"/>
    </source>
</evidence>
<keyword evidence="5 12" id="KW-1133">Transmembrane helix</keyword>
<feature type="transmembrane region" description="Helical" evidence="12">
    <location>
        <begin position="129"/>
        <end position="153"/>
    </location>
</feature>
<keyword evidence="15" id="KW-1185">Reference proteome</keyword>
<evidence type="ECO:0000256" key="5">
    <source>
        <dbReference type="ARBA" id="ARBA00022989"/>
    </source>
</evidence>
<organism evidence="14 15">
    <name type="scientific">Brassicogethes aeneus</name>
    <name type="common">Rape pollen beetle</name>
    <name type="synonym">Meligethes aeneus</name>
    <dbReference type="NCBI Taxonomy" id="1431903"/>
    <lineage>
        <taxon>Eukaryota</taxon>
        <taxon>Metazoa</taxon>
        <taxon>Ecdysozoa</taxon>
        <taxon>Arthropoda</taxon>
        <taxon>Hexapoda</taxon>
        <taxon>Insecta</taxon>
        <taxon>Pterygota</taxon>
        <taxon>Neoptera</taxon>
        <taxon>Endopterygota</taxon>
        <taxon>Coleoptera</taxon>
        <taxon>Polyphaga</taxon>
        <taxon>Cucujiformia</taxon>
        <taxon>Nitidulidae</taxon>
        <taxon>Meligethinae</taxon>
        <taxon>Brassicogethes</taxon>
    </lineage>
</organism>
<dbReference type="PROSITE" id="PS00237">
    <property type="entry name" value="G_PROTEIN_RECEP_F1_1"/>
    <property type="match status" value="1"/>
</dbReference>
<evidence type="ECO:0000256" key="12">
    <source>
        <dbReference type="SAM" id="Phobius"/>
    </source>
</evidence>
<evidence type="ECO:0000256" key="3">
    <source>
        <dbReference type="ARBA" id="ARBA00022475"/>
    </source>
</evidence>
<dbReference type="GO" id="GO:0007204">
    <property type="term" value="P:positive regulation of cytosolic calcium ion concentration"/>
    <property type="evidence" value="ECO:0007669"/>
    <property type="project" value="TreeGrafter"/>
</dbReference>
<dbReference type="InterPro" id="IPR008365">
    <property type="entry name" value="Prostanoid_rcpt"/>
</dbReference>
<dbReference type="GO" id="GO:0007189">
    <property type="term" value="P:adenylate cyclase-activating G protein-coupled receptor signaling pathway"/>
    <property type="evidence" value="ECO:0007669"/>
    <property type="project" value="TreeGrafter"/>
</dbReference>
<evidence type="ECO:0000313" key="15">
    <source>
        <dbReference type="Proteomes" id="UP001154078"/>
    </source>
</evidence>
<keyword evidence="6 11" id="KW-0297">G-protein coupled receptor</keyword>
<evidence type="ECO:0000256" key="7">
    <source>
        <dbReference type="ARBA" id="ARBA00023136"/>
    </source>
</evidence>
<dbReference type="Gene3D" id="1.20.1070.10">
    <property type="entry name" value="Rhodopsin 7-helix transmembrane proteins"/>
    <property type="match status" value="1"/>
</dbReference>
<sequence length="344" mass="39234">MDNSTLNATLLHKKSAFPKVIYFVMDFVFIIGAAANILALWIIYKSSRNRNKKHVFLLRCLATNDLVAQIGMLTVINLNKGDYWTCVGFVLLRGFGLGSGSVAFVMALERWMALTRPFLYHQIVTYKSLKMFTFALWGGAQILTYLPLTGMGLFYSPGHCLSYREATITKDVIYAYAFFAFATSLCLCIALCNTTVVIELMKIQKQSKVLVRRVSRSIINNSCSRYQTPEEVAFAKLMAIICLIFVCCWVPQLISHLLFQFYPDWKYTKIHGKVANFLTCVYFTTDPFVYVLQRYNREVWRYLVPCCFLRRSTTSLSNTGTTTTLGTPTTVLLQPPTYNMPVDM</sequence>
<keyword evidence="7 12" id="KW-0472">Membrane</keyword>
<evidence type="ECO:0000313" key="14">
    <source>
        <dbReference type="EMBL" id="CAH0561788.1"/>
    </source>
</evidence>
<dbReference type="Pfam" id="PF00001">
    <property type="entry name" value="7tm_1"/>
    <property type="match status" value="1"/>
</dbReference>
<evidence type="ECO:0000256" key="9">
    <source>
        <dbReference type="ARBA" id="ARBA00023180"/>
    </source>
</evidence>
<dbReference type="GO" id="GO:0005886">
    <property type="term" value="C:plasma membrane"/>
    <property type="evidence" value="ECO:0007669"/>
    <property type="project" value="UniProtKB-SubCell"/>
</dbReference>
<keyword evidence="9" id="KW-0325">Glycoprotein</keyword>
<dbReference type="EMBL" id="OV121139">
    <property type="protein sequence ID" value="CAH0561788.1"/>
    <property type="molecule type" value="Genomic_DNA"/>
</dbReference>
<dbReference type="PROSITE" id="PS50262">
    <property type="entry name" value="G_PROTEIN_RECEP_F1_2"/>
    <property type="match status" value="1"/>
</dbReference>
<dbReference type="PANTHER" id="PTHR11866:SF16">
    <property type="entry name" value="PROSTAGLANDIN E2 RECEPTOR EP4 SUBTYPE-LIKE PROTEIN"/>
    <property type="match status" value="1"/>
</dbReference>
<gene>
    <name evidence="14" type="ORF">MELIAE_LOCUS11116</name>
</gene>
<keyword evidence="8 11" id="KW-0675">Receptor</keyword>
<protein>
    <recommendedName>
        <fullName evidence="13">G-protein coupled receptors family 1 profile domain-containing protein</fullName>
    </recommendedName>
</protein>
<dbReference type="InterPro" id="IPR017452">
    <property type="entry name" value="GPCR_Rhodpsn_7TM"/>
</dbReference>
<proteinExistence type="inferred from homology"/>
<dbReference type="AlphaFoldDB" id="A0A9P0BF19"/>
<keyword evidence="3" id="KW-1003">Cell membrane</keyword>
<feature type="transmembrane region" description="Helical" evidence="12">
    <location>
        <begin position="82"/>
        <end position="108"/>
    </location>
</feature>
<evidence type="ECO:0000256" key="11">
    <source>
        <dbReference type="RuleBase" id="RU000688"/>
    </source>
</evidence>
<accession>A0A9P0BF19</accession>
<keyword evidence="10 11" id="KW-0807">Transducer</keyword>
<dbReference type="Proteomes" id="UP001154078">
    <property type="component" value="Chromosome 8"/>
</dbReference>
<evidence type="ECO:0000256" key="1">
    <source>
        <dbReference type="ARBA" id="ARBA00004651"/>
    </source>
</evidence>
<evidence type="ECO:0000256" key="2">
    <source>
        <dbReference type="ARBA" id="ARBA00010663"/>
    </source>
</evidence>
<dbReference type="PANTHER" id="PTHR11866">
    <property type="entry name" value="G-PROTEIN COUPLED RECEPTOR FAMILY 1 MEMBER"/>
    <property type="match status" value="1"/>
</dbReference>
<evidence type="ECO:0000256" key="10">
    <source>
        <dbReference type="ARBA" id="ARBA00023224"/>
    </source>
</evidence>
<feature type="transmembrane region" description="Helical" evidence="12">
    <location>
        <begin position="20"/>
        <end position="44"/>
    </location>
</feature>
<comment type="similarity">
    <text evidence="2 11">Belongs to the G-protein coupled receptor 1 family.</text>
</comment>
<dbReference type="SUPFAM" id="SSF81321">
    <property type="entry name" value="Family A G protein-coupled receptor-like"/>
    <property type="match status" value="1"/>
</dbReference>